<feature type="region of interest" description="Disordered" evidence="1">
    <location>
        <begin position="201"/>
        <end position="221"/>
    </location>
</feature>
<dbReference type="PROSITE" id="PS50222">
    <property type="entry name" value="EF_HAND_2"/>
    <property type="match status" value="1"/>
</dbReference>
<organism evidence="3 4">
    <name type="scientific">Protopolystoma xenopodis</name>
    <dbReference type="NCBI Taxonomy" id="117903"/>
    <lineage>
        <taxon>Eukaryota</taxon>
        <taxon>Metazoa</taxon>
        <taxon>Spiralia</taxon>
        <taxon>Lophotrochozoa</taxon>
        <taxon>Platyhelminthes</taxon>
        <taxon>Monogenea</taxon>
        <taxon>Polyopisthocotylea</taxon>
        <taxon>Polystomatidea</taxon>
        <taxon>Polystomatidae</taxon>
        <taxon>Protopolystoma</taxon>
    </lineage>
</organism>
<dbReference type="GO" id="GO:0001518">
    <property type="term" value="C:voltage-gated sodium channel complex"/>
    <property type="evidence" value="ECO:0007669"/>
    <property type="project" value="TreeGrafter"/>
</dbReference>
<dbReference type="InterPro" id="IPR043203">
    <property type="entry name" value="VGCC_Ca_Na"/>
</dbReference>
<dbReference type="PANTHER" id="PTHR10037">
    <property type="entry name" value="VOLTAGE-GATED CATION CHANNEL CALCIUM AND SODIUM"/>
    <property type="match status" value="1"/>
</dbReference>
<evidence type="ECO:0000256" key="1">
    <source>
        <dbReference type="SAM" id="MobiDB-lite"/>
    </source>
</evidence>
<dbReference type="Gene3D" id="1.10.238.10">
    <property type="entry name" value="EF-hand"/>
    <property type="match status" value="1"/>
</dbReference>
<dbReference type="GO" id="GO:0005248">
    <property type="term" value="F:voltage-gated sodium channel activity"/>
    <property type="evidence" value="ECO:0007669"/>
    <property type="project" value="TreeGrafter"/>
</dbReference>
<dbReference type="InterPro" id="IPR002048">
    <property type="entry name" value="EF_hand_dom"/>
</dbReference>
<dbReference type="AlphaFoldDB" id="A0A448WKE3"/>
<accession>A0A448WKE3</accession>
<comment type="caution">
    <text evidence="3">The sequence shown here is derived from an EMBL/GenBank/DDBJ whole genome shotgun (WGS) entry which is preliminary data.</text>
</comment>
<protein>
    <recommendedName>
        <fullName evidence="2">EF-hand domain-containing protein</fullName>
    </recommendedName>
</protein>
<keyword evidence="4" id="KW-1185">Reference proteome</keyword>
<feature type="compositionally biased region" description="Acidic residues" evidence="1">
    <location>
        <begin position="95"/>
        <end position="116"/>
    </location>
</feature>
<dbReference type="EMBL" id="CAAALY010019376">
    <property type="protein sequence ID" value="VEL13916.1"/>
    <property type="molecule type" value="Genomic_DNA"/>
</dbReference>
<dbReference type="GO" id="GO:0005509">
    <property type="term" value="F:calcium ion binding"/>
    <property type="evidence" value="ECO:0007669"/>
    <property type="project" value="InterPro"/>
</dbReference>
<dbReference type="PANTHER" id="PTHR10037:SF62">
    <property type="entry name" value="SODIUM CHANNEL PROTEIN 60E"/>
    <property type="match status" value="1"/>
</dbReference>
<evidence type="ECO:0000259" key="2">
    <source>
        <dbReference type="PROSITE" id="PS50222"/>
    </source>
</evidence>
<name>A0A448WKE3_9PLAT</name>
<dbReference type="Proteomes" id="UP000784294">
    <property type="component" value="Unassembled WGS sequence"/>
</dbReference>
<feature type="compositionally biased region" description="Basic and acidic residues" evidence="1">
    <location>
        <begin position="123"/>
        <end position="137"/>
    </location>
</feature>
<gene>
    <name evidence="3" type="ORF">PXEA_LOCUS7356</name>
</gene>
<proteinExistence type="predicted"/>
<feature type="domain" description="EF-hand" evidence="2">
    <location>
        <begin position="1"/>
        <end position="28"/>
    </location>
</feature>
<evidence type="ECO:0000313" key="3">
    <source>
        <dbReference type="EMBL" id="VEL13916.1"/>
    </source>
</evidence>
<reference evidence="3" key="1">
    <citation type="submission" date="2018-11" db="EMBL/GenBank/DDBJ databases">
        <authorList>
            <consortium name="Pathogen Informatics"/>
        </authorList>
    </citation>
    <scope>NUCLEOTIDE SEQUENCE</scope>
</reference>
<evidence type="ECO:0000313" key="4">
    <source>
        <dbReference type="Proteomes" id="UP000784294"/>
    </source>
</evidence>
<sequence>MWEEYDLKATGFINLTDLNEFVHRLGRPLGIQQPNRIQLARLAIPIYQNDRIGHTDLLEALTLHFFAKPADKAMLQAIKEAGRLRNSNSAAVTEAEPDYEDDEYGDNEQEDVDSEETNNAVQEKMRENEMRRSLKWKETKTSKSIVSKQKSEDNLDDELITLMEEEVSKLKADIPERMNDLANSRQKLTANKDNVVPELLRHKTASHAPQNSKSKESERTKMKITDEYDDKLPKHEIQQVANGKKGKKQKTEKSMEIVTKMTSLDQQQSSFDKNERKQSLRMLLFQWPWGAARRTKEARETIPIISNTYQRQREQYAAYKIQTFFREKVIKPKLSVSKAS</sequence>
<feature type="region of interest" description="Disordered" evidence="1">
    <location>
        <begin position="85"/>
        <end position="137"/>
    </location>
</feature>